<organism evidence="2">
    <name type="scientific">hydrothermal vent metagenome</name>
    <dbReference type="NCBI Taxonomy" id="652676"/>
    <lineage>
        <taxon>unclassified sequences</taxon>
        <taxon>metagenomes</taxon>
        <taxon>ecological metagenomes</taxon>
    </lineage>
</organism>
<name>A0A1W1EIQ7_9ZZZZ</name>
<dbReference type="PANTHER" id="PTHR30305">
    <property type="entry name" value="PROTEIN YJDM-RELATED"/>
    <property type="match status" value="1"/>
</dbReference>
<dbReference type="SMART" id="SM00782">
    <property type="entry name" value="PhnA_Zn_Ribbon"/>
    <property type="match status" value="1"/>
</dbReference>
<dbReference type="Pfam" id="PF03831">
    <property type="entry name" value="YjdM"/>
    <property type="match status" value="1"/>
</dbReference>
<evidence type="ECO:0000313" key="2">
    <source>
        <dbReference type="EMBL" id="SHO80727.1"/>
    </source>
</evidence>
<reference evidence="2" key="1">
    <citation type="submission" date="2016-10" db="EMBL/GenBank/DDBJ databases">
        <authorList>
            <person name="de Groot N.N."/>
        </authorList>
    </citation>
    <scope>NUCLEOTIDE SEQUENCE</scope>
</reference>
<dbReference type="SUPFAM" id="SSF82057">
    <property type="entry name" value="Prokaryotic SH3-related domain"/>
    <property type="match status" value="1"/>
</dbReference>
<gene>
    <name evidence="2" type="ORF">MNB_SV-15-986</name>
</gene>
<dbReference type="InterPro" id="IPR013988">
    <property type="entry name" value="YjdM_C"/>
</dbReference>
<dbReference type="Gene3D" id="2.30.30.40">
    <property type="entry name" value="SH3 Domains"/>
    <property type="match status" value="1"/>
</dbReference>
<dbReference type="PANTHER" id="PTHR30305:SF3">
    <property type="entry name" value="PROTEIN YJDM"/>
    <property type="match status" value="1"/>
</dbReference>
<sequence>MSISKELKERSQSKCELCSSSEDISEFIVIPRDESIVVCSKCREQLENSDKIDESHWHCLNDSMWSEVDAVKVVAYRVLSLLNNQDLLDMLYLEDDILEWAKEGIKDTNAQPVRDANGNLLEDGDSVTIIKDLVVKGAGFTAKQGTTVKKIQMVQDDPTHIQGRVNGTKIFILTKFLKKL</sequence>
<proteinExistence type="predicted"/>
<evidence type="ECO:0000259" key="1">
    <source>
        <dbReference type="SMART" id="SM00782"/>
    </source>
</evidence>
<dbReference type="InterPro" id="IPR013991">
    <property type="entry name" value="PhnaA_N_proteobac"/>
</dbReference>
<feature type="domain" description="PhnA protein N-terminal proteobacterial" evidence="1">
    <location>
        <begin position="6"/>
        <end position="47"/>
    </location>
</feature>
<dbReference type="AlphaFoldDB" id="A0A1W1EIQ7"/>
<dbReference type="EMBL" id="FRYL01000019">
    <property type="protein sequence ID" value="SHO80727.1"/>
    <property type="molecule type" value="Genomic_DNA"/>
</dbReference>
<protein>
    <submittedName>
        <fullName evidence="2">Alkylphosphonate utilization operon protein PhnA</fullName>
    </submittedName>
</protein>
<accession>A0A1W1EIQ7</accession>